<evidence type="ECO:0000313" key="3">
    <source>
        <dbReference type="Proteomes" id="UP000241167"/>
    </source>
</evidence>
<organism evidence="2 3">
    <name type="scientific">Allosphingosinicella deserti</name>
    <dbReference type="NCBI Taxonomy" id="2116704"/>
    <lineage>
        <taxon>Bacteria</taxon>
        <taxon>Pseudomonadati</taxon>
        <taxon>Pseudomonadota</taxon>
        <taxon>Alphaproteobacteria</taxon>
        <taxon>Sphingomonadales</taxon>
        <taxon>Sphingomonadaceae</taxon>
        <taxon>Allosphingosinicella</taxon>
    </lineage>
</organism>
<comment type="caution">
    <text evidence="2">The sequence shown here is derived from an EMBL/GenBank/DDBJ whole genome shotgun (WGS) entry which is preliminary data.</text>
</comment>
<keyword evidence="1" id="KW-0732">Signal</keyword>
<keyword evidence="3" id="KW-1185">Reference proteome</keyword>
<evidence type="ECO:0000256" key="1">
    <source>
        <dbReference type="SAM" id="SignalP"/>
    </source>
</evidence>
<evidence type="ECO:0000313" key="2">
    <source>
        <dbReference type="EMBL" id="PSJ38834.1"/>
    </source>
</evidence>
<feature type="chain" id="PRO_5015184845" evidence="1">
    <location>
        <begin position="22"/>
        <end position="152"/>
    </location>
</feature>
<gene>
    <name evidence="2" type="ORF">C7I55_16025</name>
</gene>
<dbReference type="EMBL" id="PXYI01000005">
    <property type="protein sequence ID" value="PSJ38834.1"/>
    <property type="molecule type" value="Genomic_DNA"/>
</dbReference>
<protein>
    <submittedName>
        <fullName evidence="2">Uncharacterized protein</fullName>
    </submittedName>
</protein>
<proteinExistence type="predicted"/>
<dbReference type="OrthoDB" id="7432500at2"/>
<reference evidence="2 3" key="1">
    <citation type="submission" date="2018-03" db="EMBL/GenBank/DDBJ databases">
        <title>The draft genome of Sphingosinicella sp. GL-C-18.</title>
        <authorList>
            <person name="Liu L."/>
            <person name="Li L."/>
            <person name="Liang L."/>
            <person name="Zhang X."/>
            <person name="Wang T."/>
        </authorList>
    </citation>
    <scope>NUCLEOTIDE SEQUENCE [LARGE SCALE GENOMIC DNA]</scope>
    <source>
        <strain evidence="2 3">GL-C-18</strain>
    </source>
</reference>
<sequence length="152" mass="16188">MPRFHLLLGATGLVLAVAGTAARPADPAQDRPAQRSQPPAGEGVFCSMAILSTMAEVGRRCLPGEDTAFQTELAQAVAQIDAYVLRNSALGADGIVRSKREQSYLGAPEASLCEGELPAVYRRFAESGAERLRADTRQLLARDGVPTWGDCF</sequence>
<dbReference type="RefSeq" id="WP_106514027.1">
    <property type="nucleotide sequence ID" value="NZ_PXYI01000005.1"/>
</dbReference>
<accession>A0A2P7QLL6</accession>
<name>A0A2P7QLL6_9SPHN</name>
<dbReference type="Proteomes" id="UP000241167">
    <property type="component" value="Unassembled WGS sequence"/>
</dbReference>
<feature type="signal peptide" evidence="1">
    <location>
        <begin position="1"/>
        <end position="21"/>
    </location>
</feature>
<dbReference type="AlphaFoldDB" id="A0A2P7QLL6"/>